<evidence type="ECO:0000313" key="1">
    <source>
        <dbReference type="EMBL" id="ACR69787.1"/>
    </source>
</evidence>
<dbReference type="EMBL" id="CP001600">
    <property type="protein sequence ID" value="ACR69787.1"/>
    <property type="molecule type" value="Genomic_DNA"/>
</dbReference>
<gene>
    <name evidence="1" type="ordered locus">NT01EI_2619</name>
</gene>
<name>C5BG64_EDWI9</name>
<protein>
    <submittedName>
        <fullName evidence="1">Uncharacterized protein</fullName>
    </submittedName>
</protein>
<accession>C5BG64</accession>
<organism evidence="1 2">
    <name type="scientific">Edwardsiella ictaluri (strain 93-146)</name>
    <dbReference type="NCBI Taxonomy" id="634503"/>
    <lineage>
        <taxon>Bacteria</taxon>
        <taxon>Pseudomonadati</taxon>
        <taxon>Pseudomonadota</taxon>
        <taxon>Gammaproteobacteria</taxon>
        <taxon>Enterobacterales</taxon>
        <taxon>Hafniaceae</taxon>
        <taxon>Edwardsiella</taxon>
    </lineage>
</organism>
<dbReference type="AlphaFoldDB" id="C5BG64"/>
<reference evidence="1 2" key="2">
    <citation type="journal article" date="2012" name="J. Bacteriol.">
        <title>Genome Sequence of Edwardsiella ictaluri 93-146, a Strain Associated with a Natural Channel Catfish Outbreak of Enteric Septicemia of Catfish.</title>
        <authorList>
            <person name="Williams M.L."/>
            <person name="Gillaspy A.F."/>
            <person name="Dyer D.W."/>
            <person name="Thune R.L."/>
            <person name="Waldbieser G.C."/>
            <person name="Schuster S.C."/>
            <person name="Gipson J."/>
            <person name="Zaitshik J."/>
            <person name="Landry C."/>
            <person name="Banes M.M."/>
            <person name="Lawrence M.L."/>
        </authorList>
    </citation>
    <scope>NUCLEOTIDE SEQUENCE [LARGE SCALE GENOMIC DNA]</scope>
    <source>
        <strain evidence="1 2">93-146</strain>
    </source>
</reference>
<dbReference type="Proteomes" id="UP000001485">
    <property type="component" value="Chromosome"/>
</dbReference>
<sequence length="39" mass="4548">MVIPSPKRRQCFLLTFINKIVNPMFVKKDIDALRGVNFP</sequence>
<evidence type="ECO:0000313" key="2">
    <source>
        <dbReference type="Proteomes" id="UP000001485"/>
    </source>
</evidence>
<dbReference type="KEGG" id="eic:NT01EI_2619"/>
<proteinExistence type="predicted"/>
<reference evidence="2" key="1">
    <citation type="submission" date="2009-03" db="EMBL/GenBank/DDBJ databases">
        <title>Complete genome sequence of Edwardsiella ictaluri 93-146.</title>
        <authorList>
            <person name="Williams M.L."/>
            <person name="Gillaspy A.F."/>
            <person name="Dyer D.W."/>
            <person name="Thune R.L."/>
            <person name="Waldbieser G.C."/>
            <person name="Schuster S.C."/>
            <person name="Gipson J."/>
            <person name="Zaitshik J."/>
            <person name="Landry C."/>
            <person name="Lawrence M.L."/>
        </authorList>
    </citation>
    <scope>NUCLEOTIDE SEQUENCE [LARGE SCALE GENOMIC DNA]</scope>
    <source>
        <strain evidence="2">93-146</strain>
    </source>
</reference>
<dbReference type="HOGENOM" id="CLU_3308758_0_0_6"/>